<protein>
    <recommendedName>
        <fullName evidence="2">UPF0102 protein MET9862_02003</fullName>
    </recommendedName>
</protein>
<evidence type="ECO:0000256" key="2">
    <source>
        <dbReference type="HAMAP-Rule" id="MF_00048"/>
    </source>
</evidence>
<dbReference type="GO" id="GO:0003676">
    <property type="term" value="F:nucleic acid binding"/>
    <property type="evidence" value="ECO:0007669"/>
    <property type="project" value="InterPro"/>
</dbReference>
<evidence type="ECO:0000313" key="4">
    <source>
        <dbReference type="Proteomes" id="UP000410984"/>
    </source>
</evidence>
<dbReference type="Proteomes" id="UP000410984">
    <property type="component" value="Unassembled WGS sequence"/>
</dbReference>
<dbReference type="Pfam" id="PF02021">
    <property type="entry name" value="UPF0102"/>
    <property type="match status" value="1"/>
</dbReference>
<sequence length="128" mass="14085">MSLPEAAAARRRATELRGRRAEWLALGALLLKGYRPLALRVVMGGGEIDLIVRRGGTIAFVEVKARANLDDARQAIGAIKRRRFSKAVRAWLARNPSCAGLTLRADAVFVGRGRWPEHRPDAFTLEGL</sequence>
<comment type="similarity">
    <text evidence="1 2">Belongs to the UPF0102 family.</text>
</comment>
<evidence type="ECO:0000256" key="1">
    <source>
        <dbReference type="ARBA" id="ARBA00006738"/>
    </source>
</evidence>
<proteinExistence type="inferred from homology"/>
<keyword evidence="4" id="KW-1185">Reference proteome</keyword>
<dbReference type="SUPFAM" id="SSF52980">
    <property type="entry name" value="Restriction endonuclease-like"/>
    <property type="match status" value="1"/>
</dbReference>
<accession>A0A509EB48</accession>
<dbReference type="AlphaFoldDB" id="A0A509EB48"/>
<organism evidence="3 4">
    <name type="scientific">Methylobacterium symbioticum</name>
    <dbReference type="NCBI Taxonomy" id="2584084"/>
    <lineage>
        <taxon>Bacteria</taxon>
        <taxon>Pseudomonadati</taxon>
        <taxon>Pseudomonadota</taxon>
        <taxon>Alphaproteobacteria</taxon>
        <taxon>Hyphomicrobiales</taxon>
        <taxon>Methylobacteriaceae</taxon>
        <taxon>Methylobacterium</taxon>
    </lineage>
</organism>
<dbReference type="EMBL" id="CABFPH010000022">
    <property type="protein sequence ID" value="VUD71421.1"/>
    <property type="molecule type" value="Genomic_DNA"/>
</dbReference>
<gene>
    <name evidence="3" type="ORF">MET9862_02003</name>
</gene>
<reference evidence="3 4" key="1">
    <citation type="submission" date="2019-06" db="EMBL/GenBank/DDBJ databases">
        <authorList>
            <person name="Rodrigo-Torres L."/>
            <person name="Arahal R. D."/>
            <person name="Lucena T."/>
        </authorList>
    </citation>
    <scope>NUCLEOTIDE SEQUENCE [LARGE SCALE GENOMIC DNA]</scope>
    <source>
        <strain evidence="3 4">SB0023/3</strain>
    </source>
</reference>
<dbReference type="HAMAP" id="MF_00048">
    <property type="entry name" value="UPF0102"/>
    <property type="match status" value="1"/>
</dbReference>
<dbReference type="InterPro" id="IPR011856">
    <property type="entry name" value="tRNA_endonuc-like_dom_sf"/>
</dbReference>
<dbReference type="InterPro" id="IPR011335">
    <property type="entry name" value="Restrct_endonuc-II-like"/>
</dbReference>
<dbReference type="PANTHER" id="PTHR34039">
    <property type="entry name" value="UPF0102 PROTEIN YRAN"/>
    <property type="match status" value="1"/>
</dbReference>
<dbReference type="PANTHER" id="PTHR34039:SF1">
    <property type="entry name" value="UPF0102 PROTEIN YRAN"/>
    <property type="match status" value="1"/>
</dbReference>
<dbReference type="InterPro" id="IPR003509">
    <property type="entry name" value="UPF0102_YraN-like"/>
</dbReference>
<dbReference type="NCBIfam" id="NF011272">
    <property type="entry name" value="PRK14679.1"/>
    <property type="match status" value="1"/>
</dbReference>
<dbReference type="Gene3D" id="3.40.1350.10">
    <property type="match status" value="1"/>
</dbReference>
<dbReference type="OrthoDB" id="9812968at2"/>
<name>A0A509EB48_9HYPH</name>
<evidence type="ECO:0000313" key="3">
    <source>
        <dbReference type="EMBL" id="VUD71421.1"/>
    </source>
</evidence>